<accession>A0A7W8FGU5</accession>
<protein>
    <submittedName>
        <fullName evidence="1">Uncharacterized protein YeaO (DUF488 family)</fullName>
    </submittedName>
</protein>
<evidence type="ECO:0000313" key="2">
    <source>
        <dbReference type="Proteomes" id="UP000539075"/>
    </source>
</evidence>
<keyword evidence="2" id="KW-1185">Reference proteome</keyword>
<dbReference type="AlphaFoldDB" id="A0A7W8FGU5"/>
<sequence>MKITLHRVYDHTSTDSGGIRILVDRIWPRGVSKAAASWDVWLKEVAPSNELRQWFAHDRDKWDAFQQRYFAELAAPGPACDAVAALKKLIADNNAAVFLYAAKDELCNNAVALKEYMEALPGKGEGSAKG</sequence>
<reference evidence="1 2" key="1">
    <citation type="submission" date="2020-08" db="EMBL/GenBank/DDBJ databases">
        <title>Genomic Encyclopedia of Type Strains, Phase IV (KMG-IV): sequencing the most valuable type-strain genomes for metagenomic binning, comparative biology and taxonomic classification.</title>
        <authorList>
            <person name="Goeker M."/>
        </authorList>
    </citation>
    <scope>NUCLEOTIDE SEQUENCE [LARGE SCALE GENOMIC DNA]</scope>
    <source>
        <strain evidence="1 2">DSM 11275</strain>
    </source>
</reference>
<dbReference type="PANTHER" id="PTHR36849:SF1">
    <property type="entry name" value="CYTOPLASMIC PROTEIN"/>
    <property type="match status" value="1"/>
</dbReference>
<dbReference type="InterPro" id="IPR052552">
    <property type="entry name" value="YeaO-like"/>
</dbReference>
<dbReference type="RefSeq" id="WP_343060164.1">
    <property type="nucleotide sequence ID" value="NZ_JACHGO010000006.1"/>
</dbReference>
<proteinExistence type="predicted"/>
<dbReference type="Pfam" id="PF22752">
    <property type="entry name" value="DUF488-N3i"/>
    <property type="match status" value="1"/>
</dbReference>
<organism evidence="1 2">
    <name type="scientific">Desulfovibrio intestinalis</name>
    <dbReference type="NCBI Taxonomy" id="58621"/>
    <lineage>
        <taxon>Bacteria</taxon>
        <taxon>Pseudomonadati</taxon>
        <taxon>Thermodesulfobacteriota</taxon>
        <taxon>Desulfovibrionia</taxon>
        <taxon>Desulfovibrionales</taxon>
        <taxon>Desulfovibrionaceae</taxon>
        <taxon>Desulfovibrio</taxon>
    </lineage>
</organism>
<evidence type="ECO:0000313" key="1">
    <source>
        <dbReference type="EMBL" id="MBB5144185.1"/>
    </source>
</evidence>
<gene>
    <name evidence="1" type="ORF">HNQ38_002293</name>
</gene>
<comment type="caution">
    <text evidence="1">The sequence shown here is derived from an EMBL/GenBank/DDBJ whole genome shotgun (WGS) entry which is preliminary data.</text>
</comment>
<name>A0A7W8FGU5_9BACT</name>
<dbReference type="EMBL" id="JACHGO010000006">
    <property type="protein sequence ID" value="MBB5144185.1"/>
    <property type="molecule type" value="Genomic_DNA"/>
</dbReference>
<dbReference type="Proteomes" id="UP000539075">
    <property type="component" value="Unassembled WGS sequence"/>
</dbReference>
<dbReference type="PANTHER" id="PTHR36849">
    <property type="entry name" value="CYTOPLASMIC PROTEIN-RELATED"/>
    <property type="match status" value="1"/>
</dbReference>